<dbReference type="EMBL" id="JAAIUW010000004">
    <property type="protein sequence ID" value="KAF7835054.1"/>
    <property type="molecule type" value="Genomic_DNA"/>
</dbReference>
<keyword evidence="2" id="KW-1185">Reference proteome</keyword>
<comment type="caution">
    <text evidence="1">The sequence shown here is derived from an EMBL/GenBank/DDBJ whole genome shotgun (WGS) entry which is preliminary data.</text>
</comment>
<name>A0A834WZ78_9FABA</name>
<organism evidence="1 2">
    <name type="scientific">Senna tora</name>
    <dbReference type="NCBI Taxonomy" id="362788"/>
    <lineage>
        <taxon>Eukaryota</taxon>
        <taxon>Viridiplantae</taxon>
        <taxon>Streptophyta</taxon>
        <taxon>Embryophyta</taxon>
        <taxon>Tracheophyta</taxon>
        <taxon>Spermatophyta</taxon>
        <taxon>Magnoliopsida</taxon>
        <taxon>eudicotyledons</taxon>
        <taxon>Gunneridae</taxon>
        <taxon>Pentapetalae</taxon>
        <taxon>rosids</taxon>
        <taxon>fabids</taxon>
        <taxon>Fabales</taxon>
        <taxon>Fabaceae</taxon>
        <taxon>Caesalpinioideae</taxon>
        <taxon>Cassia clade</taxon>
        <taxon>Senna</taxon>
    </lineage>
</organism>
<reference evidence="1" key="1">
    <citation type="submission" date="2020-09" db="EMBL/GenBank/DDBJ databases">
        <title>Genome-Enabled Discovery of Anthraquinone Biosynthesis in Senna tora.</title>
        <authorList>
            <person name="Kang S.-H."/>
            <person name="Pandey R.P."/>
            <person name="Lee C.-M."/>
            <person name="Sim J.-S."/>
            <person name="Jeong J.-T."/>
            <person name="Choi B.-S."/>
            <person name="Jung M."/>
            <person name="Ginzburg D."/>
            <person name="Zhao K."/>
            <person name="Won S.Y."/>
            <person name="Oh T.-J."/>
            <person name="Yu Y."/>
            <person name="Kim N.-H."/>
            <person name="Lee O.R."/>
            <person name="Lee T.-H."/>
            <person name="Bashyal P."/>
            <person name="Kim T.-S."/>
            <person name="Lee W.-H."/>
            <person name="Kawkins C."/>
            <person name="Kim C.-K."/>
            <person name="Kim J.S."/>
            <person name="Ahn B.O."/>
            <person name="Rhee S.Y."/>
            <person name="Sohng J.K."/>
        </authorList>
    </citation>
    <scope>NUCLEOTIDE SEQUENCE</scope>
    <source>
        <tissue evidence="1">Leaf</tissue>
    </source>
</reference>
<evidence type="ECO:0000313" key="1">
    <source>
        <dbReference type="EMBL" id="KAF7835054.1"/>
    </source>
</evidence>
<gene>
    <name evidence="1" type="ORF">G2W53_009913</name>
</gene>
<accession>A0A834WZ78</accession>
<proteinExistence type="predicted"/>
<evidence type="ECO:0000313" key="2">
    <source>
        <dbReference type="Proteomes" id="UP000634136"/>
    </source>
</evidence>
<sequence>MDHVLTYSGRKITVGSKKPSRNTRPHNCCTSVRNTSVHVVFANRSGFNAPIGVVMAWEECGSCLNIFQTINHGRISKTFTNYDEKDMLRKLVKHVGTRCICELEWF</sequence>
<protein>
    <submittedName>
        <fullName evidence="1">Uncharacterized protein</fullName>
    </submittedName>
</protein>
<dbReference type="AlphaFoldDB" id="A0A834WZ78"/>
<dbReference type="Proteomes" id="UP000634136">
    <property type="component" value="Unassembled WGS sequence"/>
</dbReference>